<comment type="catalytic activity">
    <reaction evidence="14">
        <text>Preferential cleavage: (Ac)2-L-Lys-D-Ala-|-D-Ala. Also transpeptidation of peptidyl-alanyl moieties that are N-acyl substituents of D-alanine.</text>
        <dbReference type="EC" id="3.4.16.4"/>
    </reaction>
</comment>
<evidence type="ECO:0000313" key="20">
    <source>
        <dbReference type="EMBL" id="ASN07340.1"/>
    </source>
</evidence>
<keyword evidence="10 17" id="KW-1133">Transmembrane helix</keyword>
<evidence type="ECO:0000256" key="5">
    <source>
        <dbReference type="ARBA" id="ARBA00022679"/>
    </source>
</evidence>
<dbReference type="Gene3D" id="1.10.3810.10">
    <property type="entry name" value="Biosynthetic peptidoglycan transglycosylase-like"/>
    <property type="match status" value="1"/>
</dbReference>
<sequence>MDKIKKLINDSYQKIKTQWNEGKIQRTSRVTYDVTWNIILFFIIIGVVGLFFAGGVGAGYFASLVKDEPIRSYESMEADIYNYEETSTLYFAENKYFGDIRSNIMREEVKLENVSDTLIQAVIATEDRNFKEHEGVVPKAILRAIVQEATNAAVKTGGSTLTQQLIKNQILTNEVSFERKAKEILLALRLERFFDKEEILEAYLNIVPYGREASGRNIAGIQTAAQGIFGIDAKDLNLPQAAYLAGLPQSPSYYTPFKNSGGLKDPGALKPGLNRMGTVLNRMYEAEYITKEEYEKALKYDIVADFNLESETPMDQYQYLMYEAEKRAKKILAKQIASEDGYTLEDLQNDEKLNEEYMILADRALRKNGYEVHTTIDKEIYVAHQEIIKNYKNYGPDRTYSVTDEETGEEVKVVEPVQVAGMLIDNNTGKIISFIGGRGYSPENTFNYATEAKRSNGSTMKPLLDYAPAFETGILQPGTPLADVRTYYGKYSPDNYSGSFNGIVSARKALAESFNVPAIAVYNKLMNKGIGQEYIEKMGISTIKDAEYSNLVLGIGATTRGVTIEENINAYNTFANGGEFVDGYMIDKITTNDGKVIYEHKTKPVKVFSPQTAYLTLDVLRDVLDYGTATYLQSQLNTASSVDWAGKSGTSENWHDYWFIGTNPNITMGTWIGYDTPSPLNNCDNCAPYNERNMKLWAKLVNKATEINPELMAPEANFERPDGIVERSYCAISGKLPSDLCSKAGLVYSDLFNAKYVPTETDDSLITGSYVLVDGKAVVAGPKTPQEFVNGNGLTFNPEFLKKNNYDRLNDLTKLFPAKDRAKWERIGVPSGEVGSTIADDGKAPATPSSIKKSGGNLTWNDSSSKDVVGYRIYRASKPDGAFSLIGNTTSTSFGVSDGNAVYRIKAVDYFGMESTASEGVVVGDLSKPEPDPKPEPKPEPDPKPEPKPEPKPKPDPKPDEPKDPNEPKKPEDKEDPPTDPGDGPVTPPVEPPAQGDGDTEVKKDPDKNKEE</sequence>
<dbReference type="GO" id="GO:0008955">
    <property type="term" value="F:peptidoglycan glycosyltransferase activity"/>
    <property type="evidence" value="ECO:0007669"/>
    <property type="project" value="UniProtKB-EC"/>
</dbReference>
<evidence type="ECO:0000256" key="9">
    <source>
        <dbReference type="ARBA" id="ARBA00022984"/>
    </source>
</evidence>
<feature type="transmembrane region" description="Helical" evidence="17">
    <location>
        <begin position="34"/>
        <end position="62"/>
    </location>
</feature>
<proteinExistence type="predicted"/>
<evidence type="ECO:0000256" key="17">
    <source>
        <dbReference type="SAM" id="Phobius"/>
    </source>
</evidence>
<dbReference type="Pfam" id="PF00905">
    <property type="entry name" value="Transpeptidase"/>
    <property type="match status" value="1"/>
</dbReference>
<keyword evidence="12" id="KW-0511">Multifunctional enzyme</keyword>
<feature type="compositionally biased region" description="Basic and acidic residues" evidence="16">
    <location>
        <begin position="927"/>
        <end position="977"/>
    </location>
</feature>
<dbReference type="GO" id="GO:0030288">
    <property type="term" value="C:outer membrane-bounded periplasmic space"/>
    <property type="evidence" value="ECO:0007669"/>
    <property type="project" value="TreeGrafter"/>
</dbReference>
<feature type="compositionally biased region" description="Basic and acidic residues" evidence="16">
    <location>
        <begin position="1000"/>
        <end position="1012"/>
    </location>
</feature>
<evidence type="ECO:0000256" key="1">
    <source>
        <dbReference type="ARBA" id="ARBA00022475"/>
    </source>
</evidence>
<dbReference type="GO" id="GO:0009252">
    <property type="term" value="P:peptidoglycan biosynthetic process"/>
    <property type="evidence" value="ECO:0007669"/>
    <property type="project" value="UniProtKB-KW"/>
</dbReference>
<dbReference type="Proteomes" id="UP000204391">
    <property type="component" value="Chromosome"/>
</dbReference>
<keyword evidence="9" id="KW-0573">Peptidoglycan synthesis</keyword>
<dbReference type="GO" id="GO:0008658">
    <property type="term" value="F:penicillin binding"/>
    <property type="evidence" value="ECO:0007669"/>
    <property type="project" value="InterPro"/>
</dbReference>
<dbReference type="PANTHER" id="PTHR32282:SF32">
    <property type="entry name" value="PENICILLIN-BINDING PROTEIN 2A"/>
    <property type="match status" value="1"/>
</dbReference>
<evidence type="ECO:0000256" key="3">
    <source>
        <dbReference type="ARBA" id="ARBA00022670"/>
    </source>
</evidence>
<dbReference type="GO" id="GO:0009002">
    <property type="term" value="F:serine-type D-Ala-D-Ala carboxypeptidase activity"/>
    <property type="evidence" value="ECO:0007669"/>
    <property type="project" value="UniProtKB-EC"/>
</dbReference>
<keyword evidence="4" id="KW-0328">Glycosyltransferase</keyword>
<evidence type="ECO:0000256" key="13">
    <source>
        <dbReference type="ARBA" id="ARBA00023316"/>
    </source>
</evidence>
<evidence type="ECO:0000313" key="21">
    <source>
        <dbReference type="Proteomes" id="UP000204391"/>
    </source>
</evidence>
<keyword evidence="1" id="KW-1003">Cell membrane</keyword>
<keyword evidence="13" id="KW-0961">Cell wall biogenesis/degradation</keyword>
<dbReference type="GO" id="GO:0071555">
    <property type="term" value="P:cell wall organization"/>
    <property type="evidence" value="ECO:0007669"/>
    <property type="project" value="UniProtKB-KW"/>
</dbReference>
<gene>
    <name evidence="20" type="ORF">CFK40_08070</name>
</gene>
<evidence type="ECO:0000259" key="18">
    <source>
        <dbReference type="Pfam" id="PF00905"/>
    </source>
</evidence>
<comment type="catalytic activity">
    <reaction evidence="15">
        <text>[GlcNAc-(1-&gt;4)-Mur2Ac(oyl-L-Ala-gamma-D-Glu-L-Lys-D-Ala-D-Ala)](n)-di-trans,octa-cis-undecaprenyl diphosphate + beta-D-GlcNAc-(1-&gt;4)-Mur2Ac(oyl-L-Ala-gamma-D-Glu-L-Lys-D-Ala-D-Ala)-di-trans,octa-cis-undecaprenyl diphosphate = [GlcNAc-(1-&gt;4)-Mur2Ac(oyl-L-Ala-gamma-D-Glu-L-Lys-D-Ala-D-Ala)](n+1)-di-trans,octa-cis-undecaprenyl diphosphate + di-trans,octa-cis-undecaprenyl diphosphate + H(+)</text>
        <dbReference type="Rhea" id="RHEA:23708"/>
        <dbReference type="Rhea" id="RHEA-COMP:9602"/>
        <dbReference type="Rhea" id="RHEA-COMP:9603"/>
        <dbReference type="ChEBI" id="CHEBI:15378"/>
        <dbReference type="ChEBI" id="CHEBI:58405"/>
        <dbReference type="ChEBI" id="CHEBI:60033"/>
        <dbReference type="ChEBI" id="CHEBI:78435"/>
        <dbReference type="EC" id="2.4.99.28"/>
    </reaction>
</comment>
<feature type="domain" description="Glycosyl transferase family 51" evidence="19">
    <location>
        <begin position="97"/>
        <end position="283"/>
    </location>
</feature>
<feature type="compositionally biased region" description="Polar residues" evidence="16">
    <location>
        <begin position="847"/>
        <end position="859"/>
    </location>
</feature>
<dbReference type="InterPro" id="IPR036950">
    <property type="entry name" value="PBP_transglycosylase"/>
</dbReference>
<dbReference type="OrthoDB" id="9766909at2"/>
<evidence type="ECO:0000256" key="12">
    <source>
        <dbReference type="ARBA" id="ARBA00023268"/>
    </source>
</evidence>
<evidence type="ECO:0000256" key="10">
    <source>
        <dbReference type="ARBA" id="ARBA00022989"/>
    </source>
</evidence>
<dbReference type="Pfam" id="PF00912">
    <property type="entry name" value="Transgly"/>
    <property type="match status" value="1"/>
</dbReference>
<name>A0A221MI88_9BACI</name>
<dbReference type="Gene3D" id="2.60.40.10">
    <property type="entry name" value="Immunoglobulins"/>
    <property type="match status" value="1"/>
</dbReference>
<dbReference type="InterPro" id="IPR012338">
    <property type="entry name" value="Beta-lactam/transpept-like"/>
</dbReference>
<organism evidence="20 21">
    <name type="scientific">Virgibacillus necropolis</name>
    <dbReference type="NCBI Taxonomy" id="163877"/>
    <lineage>
        <taxon>Bacteria</taxon>
        <taxon>Bacillati</taxon>
        <taxon>Bacillota</taxon>
        <taxon>Bacilli</taxon>
        <taxon>Bacillales</taxon>
        <taxon>Bacillaceae</taxon>
        <taxon>Virgibacillus</taxon>
    </lineage>
</organism>
<dbReference type="Gene3D" id="3.40.710.10">
    <property type="entry name" value="DD-peptidase/beta-lactamase superfamily"/>
    <property type="match status" value="1"/>
</dbReference>
<dbReference type="Gene3D" id="3.90.1310.40">
    <property type="match status" value="1"/>
</dbReference>
<evidence type="ECO:0000256" key="16">
    <source>
        <dbReference type="SAM" id="MobiDB-lite"/>
    </source>
</evidence>
<dbReference type="InterPro" id="IPR013783">
    <property type="entry name" value="Ig-like_fold"/>
</dbReference>
<keyword evidence="7" id="KW-0378">Hydrolase</keyword>
<dbReference type="InterPro" id="IPR001264">
    <property type="entry name" value="Glyco_trans_51"/>
</dbReference>
<evidence type="ECO:0000256" key="7">
    <source>
        <dbReference type="ARBA" id="ARBA00022801"/>
    </source>
</evidence>
<keyword evidence="6 17" id="KW-0812">Transmembrane</keyword>
<feature type="domain" description="Penicillin-binding protein transpeptidase" evidence="18">
    <location>
        <begin position="422"/>
        <end position="665"/>
    </location>
</feature>
<dbReference type="GO" id="GO:0006508">
    <property type="term" value="P:proteolysis"/>
    <property type="evidence" value="ECO:0007669"/>
    <property type="project" value="UniProtKB-KW"/>
</dbReference>
<accession>A0A221MI88</accession>
<keyword evidence="21" id="KW-1185">Reference proteome</keyword>
<keyword evidence="2" id="KW-0121">Carboxypeptidase</keyword>
<evidence type="ECO:0000256" key="2">
    <source>
        <dbReference type="ARBA" id="ARBA00022645"/>
    </source>
</evidence>
<protein>
    <submittedName>
        <fullName evidence="20">Penicillin-binding protein</fullName>
    </submittedName>
</protein>
<evidence type="ECO:0000256" key="14">
    <source>
        <dbReference type="ARBA" id="ARBA00034000"/>
    </source>
</evidence>
<dbReference type="AlphaFoldDB" id="A0A221MI88"/>
<evidence type="ECO:0000259" key="19">
    <source>
        <dbReference type="Pfam" id="PF00912"/>
    </source>
</evidence>
<keyword evidence="11 17" id="KW-0472">Membrane</keyword>
<keyword evidence="3" id="KW-0645">Protease</keyword>
<dbReference type="SUPFAM" id="SSF53955">
    <property type="entry name" value="Lysozyme-like"/>
    <property type="match status" value="1"/>
</dbReference>
<keyword evidence="8" id="KW-0133">Cell shape</keyword>
<dbReference type="GO" id="GO:0008360">
    <property type="term" value="P:regulation of cell shape"/>
    <property type="evidence" value="ECO:0007669"/>
    <property type="project" value="UniProtKB-KW"/>
</dbReference>
<evidence type="ECO:0000256" key="8">
    <source>
        <dbReference type="ARBA" id="ARBA00022960"/>
    </source>
</evidence>
<dbReference type="EMBL" id="CP022437">
    <property type="protein sequence ID" value="ASN07340.1"/>
    <property type="molecule type" value="Genomic_DNA"/>
</dbReference>
<dbReference type="InterPro" id="IPR001460">
    <property type="entry name" value="PCN-bd_Tpept"/>
</dbReference>
<evidence type="ECO:0000256" key="11">
    <source>
        <dbReference type="ARBA" id="ARBA00023136"/>
    </source>
</evidence>
<evidence type="ECO:0000256" key="15">
    <source>
        <dbReference type="ARBA" id="ARBA00049902"/>
    </source>
</evidence>
<feature type="region of interest" description="Disordered" evidence="16">
    <location>
        <begin position="835"/>
        <end position="859"/>
    </location>
</feature>
<dbReference type="PANTHER" id="PTHR32282">
    <property type="entry name" value="BINDING PROTEIN TRANSPEPTIDASE, PUTATIVE-RELATED"/>
    <property type="match status" value="1"/>
</dbReference>
<dbReference type="KEGG" id="vne:CFK40_08070"/>
<dbReference type="InterPro" id="IPR023346">
    <property type="entry name" value="Lysozyme-like_dom_sf"/>
</dbReference>
<evidence type="ECO:0000256" key="6">
    <source>
        <dbReference type="ARBA" id="ARBA00022692"/>
    </source>
</evidence>
<keyword evidence="5" id="KW-0808">Transferase</keyword>
<reference evidence="20 21" key="1">
    <citation type="journal article" date="2003" name="Int. J. Syst. Evol. Microbiol.">
        <title>Virgibacillus carmonensis sp. nov., Virgibacillus necropolis sp. nov. and Virgibacillus picturae sp. nov., three novel species isolated from deteriorated mural paintings, transfer of the species of the genus salibacillus to Virgibacillus, as Virgibacillus marismortui comb. nov. and Virgibacillus salexigens comb. nov., and emended description of the genus Virgibacillus.</title>
        <authorList>
            <person name="Heyrman J."/>
            <person name="Logan N.A."/>
            <person name="Busse H.J."/>
            <person name="Balcaen A."/>
            <person name="Lebbe L."/>
            <person name="Rodriguez-Diaz M."/>
            <person name="Swings J."/>
            <person name="De Vos P."/>
        </authorList>
    </citation>
    <scope>NUCLEOTIDE SEQUENCE [LARGE SCALE GENOMIC DNA]</scope>
    <source>
        <strain evidence="20 21">LMG 19488</strain>
    </source>
</reference>
<evidence type="ECO:0000256" key="4">
    <source>
        <dbReference type="ARBA" id="ARBA00022676"/>
    </source>
</evidence>
<dbReference type="SUPFAM" id="SSF56601">
    <property type="entry name" value="beta-lactamase/transpeptidase-like"/>
    <property type="match status" value="1"/>
</dbReference>
<feature type="region of interest" description="Disordered" evidence="16">
    <location>
        <begin position="921"/>
        <end position="1012"/>
    </location>
</feature>
<dbReference type="InterPro" id="IPR050396">
    <property type="entry name" value="Glycosyltr_51/Transpeptidase"/>
</dbReference>